<dbReference type="InterPro" id="IPR012942">
    <property type="entry name" value="SRR1-like"/>
</dbReference>
<dbReference type="InParanoid" id="A0A061F8P0"/>
<dbReference type="EMBL" id="CM001885">
    <property type="protein sequence ID" value="EOY13675.1"/>
    <property type="molecule type" value="Genomic_DNA"/>
</dbReference>
<evidence type="ECO:0000313" key="3">
    <source>
        <dbReference type="Proteomes" id="UP000026915"/>
    </source>
</evidence>
<dbReference type="GO" id="GO:0005737">
    <property type="term" value="C:cytoplasm"/>
    <property type="evidence" value="ECO:0000318"/>
    <property type="project" value="GO_Central"/>
</dbReference>
<dbReference type="AlphaFoldDB" id="A0A061F8P0"/>
<dbReference type="GO" id="GO:0005634">
    <property type="term" value="C:nucleus"/>
    <property type="evidence" value="ECO:0000318"/>
    <property type="project" value="GO_Central"/>
</dbReference>
<dbReference type="InterPro" id="IPR040044">
    <property type="entry name" value="SRR1L"/>
</dbReference>
<reference evidence="2 3" key="1">
    <citation type="journal article" date="2013" name="Genome Biol.">
        <title>The genome sequence of the most widely cultivated cacao type and its use to identify candidate genes regulating pod color.</title>
        <authorList>
            <person name="Motamayor J.C."/>
            <person name="Mockaitis K."/>
            <person name="Schmutz J."/>
            <person name="Haiminen N."/>
            <person name="Iii D.L."/>
            <person name="Cornejo O."/>
            <person name="Findley S.D."/>
            <person name="Zheng P."/>
            <person name="Utro F."/>
            <person name="Royaert S."/>
            <person name="Saski C."/>
            <person name="Jenkins J."/>
            <person name="Podicheti R."/>
            <person name="Zhao M."/>
            <person name="Scheffler B.E."/>
            <person name="Stack J.C."/>
            <person name="Feltus F.A."/>
            <person name="Mustiga G.M."/>
            <person name="Amores F."/>
            <person name="Phillips W."/>
            <person name="Marelli J.P."/>
            <person name="May G.D."/>
            <person name="Shapiro H."/>
            <person name="Ma J."/>
            <person name="Bustamante C.D."/>
            <person name="Schnell R.J."/>
            <person name="Main D."/>
            <person name="Gilbert D."/>
            <person name="Parida L."/>
            <person name="Kuhn D.N."/>
        </authorList>
    </citation>
    <scope>NUCLEOTIDE SEQUENCE [LARGE SCALE GENOMIC DNA]</scope>
    <source>
        <strain evidence="3">cv. Matina 1-6</strain>
    </source>
</reference>
<proteinExistence type="predicted"/>
<dbReference type="HOGENOM" id="CLU_066769_0_0_1"/>
<protein>
    <submittedName>
        <fullName evidence="2">Sensitivity to red light reduced 1</fullName>
    </submittedName>
</protein>
<dbReference type="Pfam" id="PF07985">
    <property type="entry name" value="SRR1"/>
    <property type="match status" value="1"/>
</dbReference>
<dbReference type="Proteomes" id="UP000026915">
    <property type="component" value="Chromosome 7"/>
</dbReference>
<keyword evidence="3" id="KW-1185">Reference proteome</keyword>
<evidence type="ECO:0000259" key="1">
    <source>
        <dbReference type="Pfam" id="PF07985"/>
    </source>
</evidence>
<organism evidence="2 3">
    <name type="scientific">Theobroma cacao</name>
    <name type="common">Cacao</name>
    <name type="synonym">Cocoa</name>
    <dbReference type="NCBI Taxonomy" id="3641"/>
    <lineage>
        <taxon>Eukaryota</taxon>
        <taxon>Viridiplantae</taxon>
        <taxon>Streptophyta</taxon>
        <taxon>Embryophyta</taxon>
        <taxon>Tracheophyta</taxon>
        <taxon>Spermatophyta</taxon>
        <taxon>Magnoliopsida</taxon>
        <taxon>eudicotyledons</taxon>
        <taxon>Gunneridae</taxon>
        <taxon>Pentapetalae</taxon>
        <taxon>rosids</taxon>
        <taxon>malvids</taxon>
        <taxon>Malvales</taxon>
        <taxon>Malvaceae</taxon>
        <taxon>Byttnerioideae</taxon>
        <taxon>Theobroma</taxon>
    </lineage>
</organism>
<dbReference type="PANTHER" id="PTHR28626">
    <property type="entry name" value="SRR1-LIKE PROTEIN"/>
    <property type="match status" value="1"/>
</dbReference>
<dbReference type="eggNOG" id="KOG3131">
    <property type="taxonomic scope" value="Eukaryota"/>
</dbReference>
<feature type="domain" description="SRR1-like" evidence="1">
    <location>
        <begin position="77"/>
        <end position="225"/>
    </location>
</feature>
<dbReference type="Gramene" id="EOY13675">
    <property type="protein sequence ID" value="EOY13675"/>
    <property type="gene ID" value="TCM_032317"/>
</dbReference>
<accession>A0A061F8P0</accession>
<sequence>MSSTDPATSISLELGFGIREFYHDAEEKSKIIVQEMERISREVRESEFYSQLCKQIESEEFQSKLSRTLGSHFFDVTMVIYALGSLERATPPKYQLAFALLLQQDFFGWITRIEVFDPSLSLADILVLEKFGCTVLWMNEECRRRVDSPTLFFMPYASKSLQGNLLEANWWPSNINQVILLTNRLSATVEDYHDFLRDGTIFNLDSFMENWEYLEAIHKCIQEINIHTNSENFADSFLAHLKDVTNNRYLHYQFYDLPFMIKMQYLEAIQNYTEEMRISLGQPSDNLLYNFAFHFFNVAPEIDMQTLLQGEEEVRLNFRRQFDKIWKIEEYQIVALIEALIINAWYEQIAETENDL</sequence>
<name>A0A061F8P0_THECC</name>
<evidence type="ECO:0000313" key="2">
    <source>
        <dbReference type="EMBL" id="EOY13675.1"/>
    </source>
</evidence>
<gene>
    <name evidence="2" type="ORF">TCM_032317</name>
</gene>
<dbReference type="PANTHER" id="PTHR28626:SF4">
    <property type="entry name" value="PROTEIN SENSITIVITY TO RED LIGHT REDUCED 1-LIKE"/>
    <property type="match status" value="1"/>
</dbReference>